<reference evidence="2 3" key="1">
    <citation type="submission" date="2019-05" db="EMBL/GenBank/DDBJ databases">
        <title>Mikania micrantha, genome provides insights into the molecular mechanism of rapid growth.</title>
        <authorList>
            <person name="Liu B."/>
        </authorList>
    </citation>
    <scope>NUCLEOTIDE SEQUENCE [LARGE SCALE GENOMIC DNA]</scope>
    <source>
        <strain evidence="2">NLD-2019</strain>
        <tissue evidence="2">Leaf</tissue>
    </source>
</reference>
<dbReference type="AlphaFoldDB" id="A0A5N6MCK3"/>
<evidence type="ECO:0000256" key="1">
    <source>
        <dbReference type="SAM" id="MobiDB-lite"/>
    </source>
</evidence>
<organism evidence="2 3">
    <name type="scientific">Mikania micrantha</name>
    <name type="common">bitter vine</name>
    <dbReference type="NCBI Taxonomy" id="192012"/>
    <lineage>
        <taxon>Eukaryota</taxon>
        <taxon>Viridiplantae</taxon>
        <taxon>Streptophyta</taxon>
        <taxon>Embryophyta</taxon>
        <taxon>Tracheophyta</taxon>
        <taxon>Spermatophyta</taxon>
        <taxon>Magnoliopsida</taxon>
        <taxon>eudicotyledons</taxon>
        <taxon>Gunneridae</taxon>
        <taxon>Pentapetalae</taxon>
        <taxon>asterids</taxon>
        <taxon>campanulids</taxon>
        <taxon>Asterales</taxon>
        <taxon>Asteraceae</taxon>
        <taxon>Asteroideae</taxon>
        <taxon>Heliantheae alliance</taxon>
        <taxon>Eupatorieae</taxon>
        <taxon>Mikania</taxon>
    </lineage>
</organism>
<sequence length="96" mass="10613">MVATADGKVATDVGGKQTGGDSGHEESEREVTVEWSQDARVKKGQSWGLIHIEWLGGRIVWVNRCSSIAFGVFGDSIRWEFGELQKSRLGFSKDRT</sequence>
<accession>A0A5N6MCK3</accession>
<keyword evidence="3" id="KW-1185">Reference proteome</keyword>
<comment type="caution">
    <text evidence="2">The sequence shown here is derived from an EMBL/GenBank/DDBJ whole genome shotgun (WGS) entry which is preliminary data.</text>
</comment>
<gene>
    <name evidence="2" type="ORF">E3N88_33801</name>
</gene>
<dbReference type="EMBL" id="SZYD01000016">
    <property type="protein sequence ID" value="KAD3338280.1"/>
    <property type="molecule type" value="Genomic_DNA"/>
</dbReference>
<feature type="compositionally biased region" description="Basic and acidic residues" evidence="1">
    <location>
        <begin position="22"/>
        <end position="35"/>
    </location>
</feature>
<dbReference type="Proteomes" id="UP000326396">
    <property type="component" value="Linkage Group LG6"/>
</dbReference>
<feature type="region of interest" description="Disordered" evidence="1">
    <location>
        <begin position="1"/>
        <end position="35"/>
    </location>
</feature>
<proteinExistence type="predicted"/>
<evidence type="ECO:0000313" key="2">
    <source>
        <dbReference type="EMBL" id="KAD3338280.1"/>
    </source>
</evidence>
<evidence type="ECO:0000313" key="3">
    <source>
        <dbReference type="Proteomes" id="UP000326396"/>
    </source>
</evidence>
<name>A0A5N6MCK3_9ASTR</name>
<protein>
    <submittedName>
        <fullName evidence="2">Uncharacterized protein</fullName>
    </submittedName>
</protein>